<protein>
    <submittedName>
        <fullName evidence="1">Uncharacterized protein</fullName>
    </submittedName>
</protein>
<proteinExistence type="predicted"/>
<sequence length="140" mass="16011">MNHMGSPIQVKGPLLYCKASSDGKDLPCIEKMSHFDYLSTDEYQWFSRTRSAWTLKWRFMDVGISSKYAMAAASTSSSDVCGISEIKILEMSLTMVHFRLMNAMFFFRRALGDGERALIRELGRPFEVQIPQFRLHLGDA</sequence>
<dbReference type="EMBL" id="CM047583">
    <property type="protein sequence ID" value="KAI9913181.1"/>
    <property type="molecule type" value="Genomic_DNA"/>
</dbReference>
<comment type="caution">
    <text evidence="1">The sequence shown here is derived from an EMBL/GenBank/DDBJ whole genome shotgun (WGS) entry which is preliminary data.</text>
</comment>
<evidence type="ECO:0000313" key="1">
    <source>
        <dbReference type="EMBL" id="KAI9913181.1"/>
    </source>
</evidence>
<dbReference type="Proteomes" id="UP001163321">
    <property type="component" value="Chromosome 4"/>
</dbReference>
<accession>A0ACC0W4C7</accession>
<keyword evidence="2" id="KW-1185">Reference proteome</keyword>
<reference evidence="1 2" key="1">
    <citation type="journal article" date="2022" name="bioRxiv">
        <title>The genome of the oomycete Peronosclerospora sorghi, a cosmopolitan pathogen of maize and sorghum, is inflated with dispersed pseudogenes.</title>
        <authorList>
            <person name="Fletcher K."/>
            <person name="Martin F."/>
            <person name="Isakeit T."/>
            <person name="Cavanaugh K."/>
            <person name="Magill C."/>
            <person name="Michelmore R."/>
        </authorList>
    </citation>
    <scope>NUCLEOTIDE SEQUENCE [LARGE SCALE GENOMIC DNA]</scope>
    <source>
        <strain evidence="1">P6</strain>
    </source>
</reference>
<organism evidence="1 2">
    <name type="scientific">Peronosclerospora sorghi</name>
    <dbReference type="NCBI Taxonomy" id="230839"/>
    <lineage>
        <taxon>Eukaryota</taxon>
        <taxon>Sar</taxon>
        <taxon>Stramenopiles</taxon>
        <taxon>Oomycota</taxon>
        <taxon>Peronosporomycetes</taxon>
        <taxon>Peronosporales</taxon>
        <taxon>Peronosporaceae</taxon>
        <taxon>Peronosclerospora</taxon>
    </lineage>
</organism>
<evidence type="ECO:0000313" key="2">
    <source>
        <dbReference type="Proteomes" id="UP001163321"/>
    </source>
</evidence>
<name>A0ACC0W4C7_9STRA</name>
<gene>
    <name evidence="1" type="ORF">PsorP6_006031</name>
</gene>